<accession>A0A147B9V9</accession>
<feature type="domain" description="MAM" evidence="1">
    <location>
        <begin position="75"/>
        <end position="219"/>
    </location>
</feature>
<dbReference type="Gene3D" id="2.60.120.200">
    <property type="match status" value="1"/>
</dbReference>
<dbReference type="EMBL" id="GEIB01000240">
    <property type="protein sequence ID" value="JAR87570.1"/>
    <property type="molecule type" value="Transcribed_RNA"/>
</dbReference>
<dbReference type="SMART" id="SM00137">
    <property type="entry name" value="MAM"/>
    <property type="match status" value="1"/>
</dbReference>
<keyword evidence="2" id="KW-0378">Hydrolase</keyword>
<name>A0A147B9V9_9ACAR</name>
<evidence type="ECO:0000259" key="1">
    <source>
        <dbReference type="PROSITE" id="PS50060"/>
    </source>
</evidence>
<dbReference type="InterPro" id="IPR000998">
    <property type="entry name" value="MAM_dom"/>
</dbReference>
<reference evidence="2" key="1">
    <citation type="submission" date="2016-03" db="EMBL/GenBank/DDBJ databases">
        <title>Gut transcriptome analysis on engorged females of Ornithodoros mimon (Acari: Argasidae) and phylogenetic inferences of soft ticks.</title>
        <authorList>
            <person name="Landulfo G.A."/>
            <person name="Giovanni D."/>
            <person name="Carvalho E."/>
            <person name="Junqueira-de-Azevedo I."/>
            <person name="Patane J."/>
            <person name="Mendoca R."/>
            <person name="Barros-Battesti D."/>
        </authorList>
    </citation>
    <scope>NUCLEOTIDE SEQUENCE</scope>
    <source>
        <strain evidence="2">Females</strain>
        <tissue evidence="2">Gut</tissue>
    </source>
</reference>
<dbReference type="PROSITE" id="PS50060">
    <property type="entry name" value="MAM_2"/>
    <property type="match status" value="1"/>
</dbReference>
<keyword evidence="2" id="KW-0482">Metalloprotease</keyword>
<protein>
    <submittedName>
        <fullName evidence="2">Mam containing astacin like metalloprotease</fullName>
    </submittedName>
</protein>
<sequence length="223" mass="25343">PTDEFTTTEEDENCTITYFTEESTEGVQVESRQLYTPSRAGPGTSPHPDYIGPYVPVQYGYHHPYRPEIPEVSVFMCTFEKHNCGFRNQQNIPHRFRLVSDYIADRGGHYMAVHAQDAGHSVSRLITPYLPGYKGAWACVGFNFVIAGPGADRIEVVAQSSHNQRLLSVSQNTYRWDDCKFDLFVPQDVRFFIEAYTTDRGRGVIAIDNFSFTFGKCGRSDWS</sequence>
<organism evidence="2">
    <name type="scientific">Alectorobius mimon</name>
    <dbReference type="NCBI Taxonomy" id="360319"/>
    <lineage>
        <taxon>Eukaryota</taxon>
        <taxon>Metazoa</taxon>
        <taxon>Ecdysozoa</taxon>
        <taxon>Arthropoda</taxon>
        <taxon>Chelicerata</taxon>
        <taxon>Arachnida</taxon>
        <taxon>Acari</taxon>
        <taxon>Parasitiformes</taxon>
        <taxon>Ixodida</taxon>
        <taxon>Ixodoidea</taxon>
        <taxon>Argasidae</taxon>
        <taxon>Ornithodorinae</taxon>
        <taxon>Alectorobius</taxon>
    </lineage>
</organism>
<dbReference type="AlphaFoldDB" id="A0A147B9V9"/>
<dbReference type="GO" id="GO:0016020">
    <property type="term" value="C:membrane"/>
    <property type="evidence" value="ECO:0007669"/>
    <property type="project" value="InterPro"/>
</dbReference>
<dbReference type="InterPro" id="IPR013320">
    <property type="entry name" value="ConA-like_dom_sf"/>
</dbReference>
<dbReference type="GO" id="GO:0006508">
    <property type="term" value="P:proteolysis"/>
    <property type="evidence" value="ECO:0007669"/>
    <property type="project" value="UniProtKB-KW"/>
</dbReference>
<feature type="non-terminal residue" evidence="2">
    <location>
        <position position="1"/>
    </location>
</feature>
<dbReference type="SUPFAM" id="SSF49899">
    <property type="entry name" value="Concanavalin A-like lectins/glucanases"/>
    <property type="match status" value="1"/>
</dbReference>
<keyword evidence="2" id="KW-0645">Protease</keyword>
<proteinExistence type="predicted"/>
<dbReference type="GO" id="GO:0008237">
    <property type="term" value="F:metallopeptidase activity"/>
    <property type="evidence" value="ECO:0007669"/>
    <property type="project" value="UniProtKB-KW"/>
</dbReference>
<dbReference type="Pfam" id="PF00629">
    <property type="entry name" value="MAM"/>
    <property type="match status" value="1"/>
</dbReference>
<evidence type="ECO:0000313" key="2">
    <source>
        <dbReference type="EMBL" id="JAR87570.1"/>
    </source>
</evidence>